<dbReference type="Pfam" id="PF03796">
    <property type="entry name" value="DnaB_C"/>
    <property type="match status" value="1"/>
</dbReference>
<protein>
    <submittedName>
        <fullName evidence="2">DnaB helicase</fullName>
    </submittedName>
</protein>
<keyword evidence="2" id="KW-0547">Nucleotide-binding</keyword>
<dbReference type="InterPro" id="IPR027417">
    <property type="entry name" value="P-loop_NTPase"/>
</dbReference>
<feature type="domain" description="SF4 helicase" evidence="1">
    <location>
        <begin position="85"/>
        <end position="332"/>
    </location>
</feature>
<reference evidence="3" key="1">
    <citation type="journal article" date="2015" name="MBio">
        <title>Genome-Resolved Metagenomic Analysis Reveals Roles for Candidate Phyla and Other Microbial Community Members in Biogeochemical Transformations in Oil Reservoirs.</title>
        <authorList>
            <person name="Hu P."/>
            <person name="Tom L."/>
            <person name="Singh A."/>
            <person name="Thomas B.C."/>
            <person name="Baker B.J."/>
            <person name="Piceno Y.M."/>
            <person name="Andersen G.L."/>
            <person name="Banfield J.F."/>
        </authorList>
    </citation>
    <scope>NUCLEOTIDE SEQUENCE [LARGE SCALE GENOMIC DNA]</scope>
</reference>
<dbReference type="Gene3D" id="3.40.50.300">
    <property type="entry name" value="P-loop containing nucleotide triphosphate hydrolases"/>
    <property type="match status" value="1"/>
</dbReference>
<keyword evidence="2" id="KW-0347">Helicase</keyword>
<dbReference type="PANTHER" id="PTHR30153">
    <property type="entry name" value="REPLICATIVE DNA HELICASE DNAB"/>
    <property type="match status" value="1"/>
</dbReference>
<keyword evidence="2" id="KW-0378">Hydrolase</keyword>
<evidence type="ECO:0000313" key="2">
    <source>
        <dbReference type="EMBL" id="KUK77017.1"/>
    </source>
</evidence>
<evidence type="ECO:0000259" key="1">
    <source>
        <dbReference type="PROSITE" id="PS51199"/>
    </source>
</evidence>
<dbReference type="PANTHER" id="PTHR30153:SF2">
    <property type="entry name" value="REPLICATIVE DNA HELICASE"/>
    <property type="match status" value="1"/>
</dbReference>
<dbReference type="GO" id="GO:0003678">
    <property type="term" value="F:DNA helicase activity"/>
    <property type="evidence" value="ECO:0007669"/>
    <property type="project" value="InterPro"/>
</dbReference>
<dbReference type="Proteomes" id="UP000053904">
    <property type="component" value="Unassembled WGS sequence"/>
</dbReference>
<sequence>EALSKASDLTKKDIEDELEQFTGRQAEEQTKAKLKPLIDNINQAINTGDLDAIESTLEKTQDILQERKGLVIPEPHFLNDYLKVMKETPEGLLTGFKDLDKKIRIPQGAITIIAGRPRHGKSTLMLNMMVRMIEQYPNKAFYFFSYELPWDKIITMFIMSVAKEKINGFGELNFDAYEGYIKNFEKNKGNFPKIDKALKYYDELTRSGRLYIFDKAWNDKELKKFIIQYANKEDTGAIFVDYLQKIPLENAGTQRYIEIKQASEALREAAVTNNIPIIAGAQLKREQNSKGKANKPRLENLRESGDIEQDASLVLGIYNKKAEDIDSQKEKD</sequence>
<dbReference type="SUPFAM" id="SSF52540">
    <property type="entry name" value="P-loop containing nucleoside triphosphate hydrolases"/>
    <property type="match status" value="1"/>
</dbReference>
<dbReference type="PROSITE" id="PS51199">
    <property type="entry name" value="SF4_HELICASE"/>
    <property type="match status" value="1"/>
</dbReference>
<keyword evidence="2" id="KW-0067">ATP-binding</keyword>
<gene>
    <name evidence="2" type="ORF">XD93_0587</name>
</gene>
<name>A0A124FX59_9BACT</name>
<dbReference type="GO" id="GO:0006260">
    <property type="term" value="P:DNA replication"/>
    <property type="evidence" value="ECO:0007669"/>
    <property type="project" value="InterPro"/>
</dbReference>
<dbReference type="GO" id="GO:0005829">
    <property type="term" value="C:cytosol"/>
    <property type="evidence" value="ECO:0007669"/>
    <property type="project" value="TreeGrafter"/>
</dbReference>
<organism evidence="2 3">
    <name type="scientific">candidate division WS6 bacterium 34_10</name>
    <dbReference type="NCBI Taxonomy" id="1641389"/>
    <lineage>
        <taxon>Bacteria</taxon>
        <taxon>Candidatus Dojkabacteria</taxon>
    </lineage>
</organism>
<proteinExistence type="predicted"/>
<dbReference type="EMBL" id="LGGO01000075">
    <property type="protein sequence ID" value="KUK77017.1"/>
    <property type="molecule type" value="Genomic_DNA"/>
</dbReference>
<comment type="caution">
    <text evidence="2">The sequence shown here is derived from an EMBL/GenBank/DDBJ whole genome shotgun (WGS) entry which is preliminary data.</text>
</comment>
<feature type="non-terminal residue" evidence="2">
    <location>
        <position position="1"/>
    </location>
</feature>
<dbReference type="GO" id="GO:0005524">
    <property type="term" value="F:ATP binding"/>
    <property type="evidence" value="ECO:0007669"/>
    <property type="project" value="InterPro"/>
</dbReference>
<accession>A0A124FX59</accession>
<dbReference type="AlphaFoldDB" id="A0A124FX59"/>
<evidence type="ECO:0000313" key="3">
    <source>
        <dbReference type="Proteomes" id="UP000053904"/>
    </source>
</evidence>
<dbReference type="InterPro" id="IPR007694">
    <property type="entry name" value="DNA_helicase_DnaB-like_C"/>
</dbReference>